<accession>A0A087U7E7</accession>
<gene>
    <name evidence="2" type="ORF">X975_21885</name>
</gene>
<evidence type="ECO:0000313" key="2">
    <source>
        <dbReference type="EMBL" id="KFM73286.1"/>
    </source>
</evidence>
<dbReference type="PANTHER" id="PTHR19446">
    <property type="entry name" value="REVERSE TRANSCRIPTASES"/>
    <property type="match status" value="1"/>
</dbReference>
<feature type="non-terminal residue" evidence="2">
    <location>
        <position position="167"/>
    </location>
</feature>
<keyword evidence="3" id="KW-1185">Reference proteome</keyword>
<dbReference type="OMA" id="TICNRMI"/>
<dbReference type="SUPFAM" id="SSF56672">
    <property type="entry name" value="DNA/RNA polymerases"/>
    <property type="match status" value="1"/>
</dbReference>
<proteinExistence type="predicted"/>
<feature type="domain" description="Reverse transcriptase" evidence="1">
    <location>
        <begin position="81"/>
        <end position="160"/>
    </location>
</feature>
<evidence type="ECO:0000313" key="3">
    <source>
        <dbReference type="Proteomes" id="UP000054359"/>
    </source>
</evidence>
<dbReference type="AlphaFoldDB" id="A0A087U7E7"/>
<evidence type="ECO:0000259" key="1">
    <source>
        <dbReference type="Pfam" id="PF00078"/>
    </source>
</evidence>
<sequence>MTSPHTNHTISVMPSEVCAYVKKLKNNKSPGLDTICNRMIKKFPVKIIFYLTKIVNVILQWQHFPEIWKTAKITPILKTRKPASYPDSYRPISLLSSLSKILEAVLLRRINDHLECNRIIIPHQFGFRRQHSTVNQLYRVVEFVTEGVQQKRVTGGLFLDGLHHKHS</sequence>
<reference evidence="2 3" key="1">
    <citation type="submission" date="2013-11" db="EMBL/GenBank/DDBJ databases">
        <title>Genome sequencing of Stegodyphus mimosarum.</title>
        <authorList>
            <person name="Bechsgaard J."/>
        </authorList>
    </citation>
    <scope>NUCLEOTIDE SEQUENCE [LARGE SCALE GENOMIC DNA]</scope>
</reference>
<keyword evidence="2" id="KW-0548">Nucleotidyltransferase</keyword>
<organism evidence="2 3">
    <name type="scientific">Stegodyphus mimosarum</name>
    <name type="common">African social velvet spider</name>
    <dbReference type="NCBI Taxonomy" id="407821"/>
    <lineage>
        <taxon>Eukaryota</taxon>
        <taxon>Metazoa</taxon>
        <taxon>Ecdysozoa</taxon>
        <taxon>Arthropoda</taxon>
        <taxon>Chelicerata</taxon>
        <taxon>Arachnida</taxon>
        <taxon>Araneae</taxon>
        <taxon>Araneomorphae</taxon>
        <taxon>Entelegynae</taxon>
        <taxon>Eresoidea</taxon>
        <taxon>Eresidae</taxon>
        <taxon>Stegodyphus</taxon>
    </lineage>
</organism>
<dbReference type="STRING" id="407821.A0A087U7E7"/>
<keyword evidence="2" id="KW-0808">Transferase</keyword>
<dbReference type="EMBL" id="KK118568">
    <property type="protein sequence ID" value="KFM73286.1"/>
    <property type="molecule type" value="Genomic_DNA"/>
</dbReference>
<dbReference type="OrthoDB" id="6509363at2759"/>
<dbReference type="GO" id="GO:0003964">
    <property type="term" value="F:RNA-directed DNA polymerase activity"/>
    <property type="evidence" value="ECO:0007669"/>
    <property type="project" value="UniProtKB-KW"/>
</dbReference>
<dbReference type="Pfam" id="PF00078">
    <property type="entry name" value="RVT_1"/>
    <property type="match status" value="1"/>
</dbReference>
<protein>
    <submittedName>
        <fullName evidence="2">Putative RNA-directed DNA polymerase from transposon X-element</fullName>
    </submittedName>
</protein>
<name>A0A087U7E7_STEMI</name>
<dbReference type="InterPro" id="IPR043502">
    <property type="entry name" value="DNA/RNA_pol_sf"/>
</dbReference>
<dbReference type="InterPro" id="IPR000477">
    <property type="entry name" value="RT_dom"/>
</dbReference>
<keyword evidence="2" id="KW-0695">RNA-directed DNA polymerase</keyword>
<dbReference type="Proteomes" id="UP000054359">
    <property type="component" value="Unassembled WGS sequence"/>
</dbReference>